<dbReference type="Proteomes" id="UP000182135">
    <property type="component" value="Unassembled WGS sequence"/>
</dbReference>
<dbReference type="PROSITE" id="PS51635">
    <property type="entry name" value="PNPLA"/>
    <property type="match status" value="1"/>
</dbReference>
<dbReference type="PANTHER" id="PTHR14226">
    <property type="entry name" value="NEUROPATHY TARGET ESTERASE/SWISS CHEESE D.MELANOGASTER"/>
    <property type="match status" value="1"/>
</dbReference>
<protein>
    <submittedName>
        <fullName evidence="7">NTE family protein</fullName>
    </submittedName>
    <submittedName>
        <fullName evidence="6">Patatin-like phospholipase family protein</fullName>
    </submittedName>
</protein>
<feature type="short sequence motif" description="GXSXG" evidence="4">
    <location>
        <begin position="36"/>
        <end position="40"/>
    </location>
</feature>
<feature type="domain" description="PNPLA" evidence="5">
    <location>
        <begin position="5"/>
        <end position="183"/>
    </location>
</feature>
<organism evidence="7 8">
    <name type="scientific">Clostridium cadaveris</name>
    <dbReference type="NCBI Taxonomy" id="1529"/>
    <lineage>
        <taxon>Bacteria</taxon>
        <taxon>Bacillati</taxon>
        <taxon>Bacillota</taxon>
        <taxon>Clostridia</taxon>
        <taxon>Eubacteriales</taxon>
        <taxon>Clostridiaceae</taxon>
        <taxon>Clostridium</taxon>
    </lineage>
</organism>
<dbReference type="eggNOG" id="COG1752">
    <property type="taxonomic scope" value="Bacteria"/>
</dbReference>
<evidence type="ECO:0000256" key="2">
    <source>
        <dbReference type="ARBA" id="ARBA00022963"/>
    </source>
</evidence>
<dbReference type="EMBL" id="QAMZ01000004">
    <property type="protein sequence ID" value="PWL55680.1"/>
    <property type="molecule type" value="Genomic_DNA"/>
</dbReference>
<name>A0A1I2PJ77_9CLOT</name>
<evidence type="ECO:0000313" key="7">
    <source>
        <dbReference type="EMBL" id="SFG16128.1"/>
    </source>
</evidence>
<dbReference type="GO" id="GO:0016042">
    <property type="term" value="P:lipid catabolic process"/>
    <property type="evidence" value="ECO:0007669"/>
    <property type="project" value="UniProtKB-UniRule"/>
</dbReference>
<evidence type="ECO:0000259" key="5">
    <source>
        <dbReference type="PROSITE" id="PS51635"/>
    </source>
</evidence>
<reference evidence="6 9" key="2">
    <citation type="submission" date="2018-03" db="EMBL/GenBank/DDBJ databases">
        <title>The uncultured portion of the human microbiome is neutrally assembled.</title>
        <authorList>
            <person name="Jeraldo P."/>
            <person name="Boardman L."/>
            <person name="White B.A."/>
            <person name="Nelson H."/>
            <person name="Goldenfeld N."/>
            <person name="Chia N."/>
        </authorList>
    </citation>
    <scope>NUCLEOTIDE SEQUENCE [LARGE SCALE GENOMIC DNA]</scope>
    <source>
        <strain evidence="6">CIM:MAG 903</strain>
    </source>
</reference>
<keyword evidence="2 4" id="KW-0442">Lipid degradation</keyword>
<feature type="active site" description="Nucleophile" evidence="4">
    <location>
        <position position="38"/>
    </location>
</feature>
<sequence length="423" mass="47987">MMLALVLGGGGARGSYQIGVWKALRELDIKADIITGTSVGAINGAMIAQGEYERALDLWMNIENKMVFGGIYEEDDKKSKIEIVIEKLMENDLLNMNPLKELLEKNIDEENIRNSEVKFGIMTVDKDAYKEEAIFLEDINEGKLVDYIMASAALYPLVKAHDIDGKQYIDGGFYDNLPINMAVSKGADKIIAVDLKAIGIIKEDGENCEKEVIRISPYRDLGSIIDFKSSQMKKNIDLGYTDAMKSFKVLDGRSFTFLNGEVEKLEEKCFERFSEVYSFMGEDFERNKLLDGRCIEELMKLFNILLSGENDDEKFILQCAEKAGDIFDIDYIKIYTAQSFKDEIKREIIKVEYDEKFSMDDLKNIDIIPVIKNVLTPKSRVLIMAKIIKNIKETQKPKDILKVMSLNKEEFKGALFIYGIGAA</sequence>
<dbReference type="InterPro" id="IPR002641">
    <property type="entry name" value="PNPLA_dom"/>
</dbReference>
<evidence type="ECO:0000313" key="8">
    <source>
        <dbReference type="Proteomes" id="UP000182135"/>
    </source>
</evidence>
<evidence type="ECO:0000313" key="9">
    <source>
        <dbReference type="Proteomes" id="UP000246114"/>
    </source>
</evidence>
<keyword evidence="3 4" id="KW-0443">Lipid metabolism</keyword>
<dbReference type="PANTHER" id="PTHR14226:SF57">
    <property type="entry name" value="BLR7027 PROTEIN"/>
    <property type="match status" value="1"/>
</dbReference>
<dbReference type="GO" id="GO:0016787">
    <property type="term" value="F:hydrolase activity"/>
    <property type="evidence" value="ECO:0007669"/>
    <property type="project" value="UniProtKB-UniRule"/>
</dbReference>
<feature type="active site" description="Proton acceptor" evidence="4">
    <location>
        <position position="170"/>
    </location>
</feature>
<dbReference type="AlphaFoldDB" id="A0A1I2PJ77"/>
<dbReference type="Pfam" id="PF01734">
    <property type="entry name" value="Patatin"/>
    <property type="match status" value="1"/>
</dbReference>
<dbReference type="InterPro" id="IPR050301">
    <property type="entry name" value="NTE"/>
</dbReference>
<dbReference type="SUPFAM" id="SSF52151">
    <property type="entry name" value="FabD/lysophospholipase-like"/>
    <property type="match status" value="1"/>
</dbReference>
<dbReference type="OrthoDB" id="9770965at2"/>
<keyword evidence="1 4" id="KW-0378">Hydrolase</keyword>
<evidence type="ECO:0000313" key="6">
    <source>
        <dbReference type="EMBL" id="PWL55680.1"/>
    </source>
</evidence>
<evidence type="ECO:0000256" key="4">
    <source>
        <dbReference type="PROSITE-ProRule" id="PRU01161"/>
    </source>
</evidence>
<dbReference type="EMBL" id="FOOE01000030">
    <property type="protein sequence ID" value="SFG16128.1"/>
    <property type="molecule type" value="Genomic_DNA"/>
</dbReference>
<dbReference type="Gene3D" id="3.40.1090.10">
    <property type="entry name" value="Cytosolic phospholipase A2 catalytic domain"/>
    <property type="match status" value="1"/>
</dbReference>
<keyword evidence="8" id="KW-1185">Reference proteome</keyword>
<proteinExistence type="predicted"/>
<evidence type="ECO:0000256" key="3">
    <source>
        <dbReference type="ARBA" id="ARBA00023098"/>
    </source>
</evidence>
<evidence type="ECO:0000256" key="1">
    <source>
        <dbReference type="ARBA" id="ARBA00022801"/>
    </source>
</evidence>
<feature type="short sequence motif" description="DGA/G" evidence="4">
    <location>
        <begin position="170"/>
        <end position="172"/>
    </location>
</feature>
<dbReference type="STRING" id="1529.SAMN04487885_1304"/>
<dbReference type="InterPro" id="IPR016035">
    <property type="entry name" value="Acyl_Trfase/lysoPLipase"/>
</dbReference>
<feature type="short sequence motif" description="GXGXXG" evidence="4">
    <location>
        <begin position="9"/>
        <end position="14"/>
    </location>
</feature>
<gene>
    <name evidence="6" type="ORF">DBY38_00750</name>
    <name evidence="7" type="ORF">SAMN04487885_1304</name>
</gene>
<reference evidence="7 8" key="1">
    <citation type="submission" date="2016-10" db="EMBL/GenBank/DDBJ databases">
        <authorList>
            <person name="de Groot N.N."/>
        </authorList>
    </citation>
    <scope>NUCLEOTIDE SEQUENCE [LARGE SCALE GENOMIC DNA]</scope>
    <source>
        <strain evidence="7 8">NLAE-zl-G419</strain>
    </source>
</reference>
<dbReference type="Proteomes" id="UP000246114">
    <property type="component" value="Unassembled WGS sequence"/>
</dbReference>
<dbReference type="RefSeq" id="WP_051196155.1">
    <property type="nucleotide sequence ID" value="NZ_BAAACD010000002.1"/>
</dbReference>
<accession>A0A1I2PJ77</accession>
<dbReference type="CDD" id="cd07209">
    <property type="entry name" value="Pat_hypo_Ecoli_Z1214_like"/>
    <property type="match status" value="1"/>
</dbReference>